<dbReference type="SUPFAM" id="SSF109998">
    <property type="entry name" value="Triger factor/SurA peptide-binding domain-like"/>
    <property type="match status" value="1"/>
</dbReference>
<dbReference type="Pfam" id="PF00639">
    <property type="entry name" value="Rotamase"/>
    <property type="match status" value="1"/>
</dbReference>
<evidence type="ECO:0000256" key="6">
    <source>
        <dbReference type="PROSITE-ProRule" id="PRU00278"/>
    </source>
</evidence>
<dbReference type="Gene3D" id="1.10.4030.10">
    <property type="entry name" value="Porin chaperone SurA, peptide-binding domain"/>
    <property type="match status" value="1"/>
</dbReference>
<keyword evidence="3 6" id="KW-0697">Rotamase</keyword>
<evidence type="ECO:0000256" key="5">
    <source>
        <dbReference type="ARBA" id="ARBA00023235"/>
    </source>
</evidence>
<dbReference type="PANTHER" id="PTHR47637:SF1">
    <property type="entry name" value="CHAPERONE SURA"/>
    <property type="match status" value="1"/>
</dbReference>
<dbReference type="Pfam" id="PF09312">
    <property type="entry name" value="SurA_N"/>
    <property type="match status" value="1"/>
</dbReference>
<dbReference type="Gene3D" id="3.10.50.40">
    <property type="match status" value="1"/>
</dbReference>
<evidence type="ECO:0000256" key="1">
    <source>
        <dbReference type="ARBA" id="ARBA00022729"/>
    </source>
</evidence>
<name>A0ABQ3FB00_9GAMM</name>
<evidence type="ECO:0000256" key="2">
    <source>
        <dbReference type="ARBA" id="ARBA00022764"/>
    </source>
</evidence>
<dbReference type="InterPro" id="IPR000297">
    <property type="entry name" value="PPIase_PpiC"/>
</dbReference>
<dbReference type="PROSITE" id="PS50198">
    <property type="entry name" value="PPIC_PPIASE_2"/>
    <property type="match status" value="1"/>
</dbReference>
<keyword evidence="1 7" id="KW-0732">Signal</keyword>
<evidence type="ECO:0000256" key="4">
    <source>
        <dbReference type="ARBA" id="ARBA00023186"/>
    </source>
</evidence>
<evidence type="ECO:0000256" key="3">
    <source>
        <dbReference type="ARBA" id="ARBA00023110"/>
    </source>
</evidence>
<feature type="chain" id="PRO_5047047009" description="PpiC domain-containing protein" evidence="7">
    <location>
        <begin position="27"/>
        <end position="331"/>
    </location>
</feature>
<evidence type="ECO:0000259" key="8">
    <source>
        <dbReference type="PROSITE" id="PS50198"/>
    </source>
</evidence>
<dbReference type="SUPFAM" id="SSF54534">
    <property type="entry name" value="FKBP-like"/>
    <property type="match status" value="1"/>
</dbReference>
<accession>A0ABQ3FB00</accession>
<keyword evidence="5 6" id="KW-0413">Isomerase</keyword>
<feature type="domain" description="PpiC" evidence="8">
    <location>
        <begin position="175"/>
        <end position="277"/>
    </location>
</feature>
<dbReference type="InterPro" id="IPR050280">
    <property type="entry name" value="OMP_Chaperone_SurA"/>
</dbReference>
<protein>
    <recommendedName>
        <fullName evidence="8">PpiC domain-containing protein</fullName>
    </recommendedName>
</protein>
<keyword evidence="4" id="KW-0143">Chaperone</keyword>
<keyword evidence="2" id="KW-0574">Periplasm</keyword>
<dbReference type="Proteomes" id="UP000604243">
    <property type="component" value="Unassembled WGS sequence"/>
</dbReference>
<proteinExistence type="predicted"/>
<gene>
    <name evidence="9" type="ORF">GCM10010082_04110</name>
</gene>
<evidence type="ECO:0000313" key="9">
    <source>
        <dbReference type="EMBL" id="GHC16424.1"/>
    </source>
</evidence>
<sequence>MKVRNANTLAALGLALSLSISPLAGAAVQPLDRVVAVVNDEAIMSSDLDQRVEQVRQQMQSRDIGMPDQGELREQVLSRMITEQIELQMAKRANLSVSDSDLNQAMRGVAQRNNMTLEQFADRVEQEGMSYAQVREQIRRELLITQVQQRSVASQVNISDREVDQYLKQAGSNANVQYHLAHILVAVPQAPTPQQAEAAREKANQLRQAITSGQARFQEIAAAQSDGPQALDGGDLGWRSGAEMPSIFDDVVPGLNVGDVSEPIRSPSGYHLITLLDKRGGGNAEQQREQIRRTLFQRKVNEELEAWTQEIRASAYVDNRLEQGDAASATP</sequence>
<reference evidence="10" key="1">
    <citation type="journal article" date="2019" name="Int. J. Syst. Evol. Microbiol.">
        <title>The Global Catalogue of Microorganisms (GCM) 10K type strain sequencing project: providing services to taxonomists for standard genome sequencing and annotation.</title>
        <authorList>
            <consortium name="The Broad Institute Genomics Platform"/>
            <consortium name="The Broad Institute Genome Sequencing Center for Infectious Disease"/>
            <person name="Wu L."/>
            <person name="Ma J."/>
        </authorList>
    </citation>
    <scope>NUCLEOTIDE SEQUENCE [LARGE SCALE GENOMIC DNA]</scope>
    <source>
        <strain evidence="10">KCTC 42082</strain>
    </source>
</reference>
<evidence type="ECO:0000313" key="10">
    <source>
        <dbReference type="Proteomes" id="UP000604243"/>
    </source>
</evidence>
<dbReference type="InterPro" id="IPR027304">
    <property type="entry name" value="Trigger_fact/SurA_dom_sf"/>
</dbReference>
<comment type="caution">
    <text evidence="9">The sequence shown here is derived from an EMBL/GenBank/DDBJ whole genome shotgun (WGS) entry which is preliminary data.</text>
</comment>
<dbReference type="InterPro" id="IPR015391">
    <property type="entry name" value="SurA_N"/>
</dbReference>
<dbReference type="RefSeq" id="WP_189514615.1">
    <property type="nucleotide sequence ID" value="NZ_BMZM01000001.1"/>
</dbReference>
<dbReference type="PANTHER" id="PTHR47637">
    <property type="entry name" value="CHAPERONE SURA"/>
    <property type="match status" value="1"/>
</dbReference>
<dbReference type="InterPro" id="IPR046357">
    <property type="entry name" value="PPIase_dom_sf"/>
</dbReference>
<feature type="signal peptide" evidence="7">
    <location>
        <begin position="1"/>
        <end position="26"/>
    </location>
</feature>
<dbReference type="EMBL" id="BMZM01000001">
    <property type="protein sequence ID" value="GHC16424.1"/>
    <property type="molecule type" value="Genomic_DNA"/>
</dbReference>
<keyword evidence="10" id="KW-1185">Reference proteome</keyword>
<organism evidence="9 10">
    <name type="scientific">Kushneria pakistanensis</name>
    <dbReference type="NCBI Taxonomy" id="1508770"/>
    <lineage>
        <taxon>Bacteria</taxon>
        <taxon>Pseudomonadati</taxon>
        <taxon>Pseudomonadota</taxon>
        <taxon>Gammaproteobacteria</taxon>
        <taxon>Oceanospirillales</taxon>
        <taxon>Halomonadaceae</taxon>
        <taxon>Kushneria</taxon>
    </lineage>
</organism>
<evidence type="ECO:0000256" key="7">
    <source>
        <dbReference type="SAM" id="SignalP"/>
    </source>
</evidence>